<proteinExistence type="predicted"/>
<feature type="domain" description="C2H2-type" evidence="2">
    <location>
        <begin position="77"/>
        <end position="100"/>
    </location>
</feature>
<sequence length="221" mass="25560">MRKRRSRNVPAKSVDSMEESDGEDERIVKKRRSESVDSSGKVTPQDRRTSSKGASHSKSVKMNNEESMENEMEKNELKCPECKYRSRYICGWIEHLRRSHSTTPALAKCLLRCDCGHESYSNSHSYDCEISNFTIIRKGNGTIRRFTDPVLTPKCVLCEIHPKTPHGYSRHLRIHHESTLSTNRIFLLCSCGCRFNSDHDQKKHDKKCSGREFTLHKLDKD</sequence>
<gene>
    <name evidence="3" type="ORF">PMAYCL1PPCAC_13792</name>
</gene>
<evidence type="ECO:0000313" key="3">
    <source>
        <dbReference type="EMBL" id="GMR43597.1"/>
    </source>
</evidence>
<keyword evidence="4" id="KW-1185">Reference proteome</keyword>
<organism evidence="3 4">
    <name type="scientific">Pristionchus mayeri</name>
    <dbReference type="NCBI Taxonomy" id="1317129"/>
    <lineage>
        <taxon>Eukaryota</taxon>
        <taxon>Metazoa</taxon>
        <taxon>Ecdysozoa</taxon>
        <taxon>Nematoda</taxon>
        <taxon>Chromadorea</taxon>
        <taxon>Rhabditida</taxon>
        <taxon>Rhabditina</taxon>
        <taxon>Diplogasteromorpha</taxon>
        <taxon>Diplogasteroidea</taxon>
        <taxon>Neodiplogasteridae</taxon>
        <taxon>Pristionchus</taxon>
    </lineage>
</organism>
<dbReference type="EMBL" id="BTRK01000003">
    <property type="protein sequence ID" value="GMR43597.1"/>
    <property type="molecule type" value="Genomic_DNA"/>
</dbReference>
<protein>
    <recommendedName>
        <fullName evidence="2">C2H2-type domain-containing protein</fullName>
    </recommendedName>
</protein>
<evidence type="ECO:0000256" key="1">
    <source>
        <dbReference type="SAM" id="MobiDB-lite"/>
    </source>
</evidence>
<feature type="region of interest" description="Disordered" evidence="1">
    <location>
        <begin position="1"/>
        <end position="72"/>
    </location>
</feature>
<evidence type="ECO:0000313" key="4">
    <source>
        <dbReference type="Proteomes" id="UP001328107"/>
    </source>
</evidence>
<feature type="domain" description="C2H2-type" evidence="2">
    <location>
        <begin position="153"/>
        <end position="175"/>
    </location>
</feature>
<evidence type="ECO:0000259" key="2">
    <source>
        <dbReference type="SMART" id="SM00355"/>
    </source>
</evidence>
<reference evidence="4" key="1">
    <citation type="submission" date="2022-10" db="EMBL/GenBank/DDBJ databases">
        <title>Genome assembly of Pristionchus species.</title>
        <authorList>
            <person name="Yoshida K."/>
            <person name="Sommer R.J."/>
        </authorList>
    </citation>
    <scope>NUCLEOTIDE SEQUENCE [LARGE SCALE GENOMIC DNA]</scope>
    <source>
        <strain evidence="4">RS5460</strain>
    </source>
</reference>
<dbReference type="AlphaFoldDB" id="A0AAN4ZLR6"/>
<dbReference type="SMART" id="SM00355">
    <property type="entry name" value="ZnF_C2H2"/>
    <property type="match status" value="2"/>
</dbReference>
<dbReference type="InterPro" id="IPR013087">
    <property type="entry name" value="Znf_C2H2_type"/>
</dbReference>
<comment type="caution">
    <text evidence="3">The sequence shown here is derived from an EMBL/GenBank/DDBJ whole genome shotgun (WGS) entry which is preliminary data.</text>
</comment>
<dbReference type="Proteomes" id="UP001328107">
    <property type="component" value="Unassembled WGS sequence"/>
</dbReference>
<accession>A0AAN4ZLR6</accession>
<name>A0AAN4ZLR6_9BILA</name>